<evidence type="ECO:0000256" key="8">
    <source>
        <dbReference type="ARBA" id="ARBA00023002"/>
    </source>
</evidence>
<evidence type="ECO:0000256" key="9">
    <source>
        <dbReference type="ARBA" id="ARBA00032024"/>
    </source>
</evidence>
<keyword evidence="8 11" id="KW-0560">Oxidoreductase</keyword>
<keyword evidence="7 11" id="KW-0521">NADP</keyword>
<feature type="domain" description="Ketopantoate reductase N-terminal" evidence="12">
    <location>
        <begin position="3"/>
        <end position="139"/>
    </location>
</feature>
<dbReference type="SUPFAM" id="SSF51735">
    <property type="entry name" value="NAD(P)-binding Rossmann-fold domains"/>
    <property type="match status" value="1"/>
</dbReference>
<accession>A0A1H8YSN5</accession>
<evidence type="ECO:0000256" key="7">
    <source>
        <dbReference type="ARBA" id="ARBA00022857"/>
    </source>
</evidence>
<dbReference type="InterPro" id="IPR008927">
    <property type="entry name" value="6-PGluconate_DH-like_C_sf"/>
</dbReference>
<keyword evidence="15" id="KW-1185">Reference proteome</keyword>
<organism evidence="14 15">
    <name type="scientific">Piscibacillus halophilus</name>
    <dbReference type="NCBI Taxonomy" id="571933"/>
    <lineage>
        <taxon>Bacteria</taxon>
        <taxon>Bacillati</taxon>
        <taxon>Bacillota</taxon>
        <taxon>Bacilli</taxon>
        <taxon>Bacillales</taxon>
        <taxon>Bacillaceae</taxon>
        <taxon>Piscibacillus</taxon>
    </lineage>
</organism>
<dbReference type="EMBL" id="FOES01000001">
    <property type="protein sequence ID" value="SEP55113.1"/>
    <property type="molecule type" value="Genomic_DNA"/>
</dbReference>
<comment type="function">
    <text evidence="1 11">Catalyzes the NADPH-dependent reduction of ketopantoate into pantoic acid.</text>
</comment>
<evidence type="ECO:0000256" key="10">
    <source>
        <dbReference type="ARBA" id="ARBA00048793"/>
    </source>
</evidence>
<evidence type="ECO:0000313" key="14">
    <source>
        <dbReference type="EMBL" id="SEP55113.1"/>
    </source>
</evidence>
<dbReference type="InterPro" id="IPR013752">
    <property type="entry name" value="KPA_reductase"/>
</dbReference>
<dbReference type="PANTHER" id="PTHR43765">
    <property type="entry name" value="2-DEHYDROPANTOATE 2-REDUCTASE-RELATED"/>
    <property type="match status" value="1"/>
</dbReference>
<comment type="pathway">
    <text evidence="2 11">Cofactor biosynthesis; (R)-pantothenate biosynthesis; (R)-pantoate from 3-methyl-2-oxobutanoate: step 2/2.</text>
</comment>
<dbReference type="EC" id="1.1.1.169" evidence="4 11"/>
<dbReference type="UniPathway" id="UPA00028">
    <property type="reaction ID" value="UER00004"/>
</dbReference>
<dbReference type="Pfam" id="PF08546">
    <property type="entry name" value="ApbA_C"/>
    <property type="match status" value="1"/>
</dbReference>
<dbReference type="STRING" id="571933.SAMN05216362_10121"/>
<evidence type="ECO:0000256" key="1">
    <source>
        <dbReference type="ARBA" id="ARBA00002919"/>
    </source>
</evidence>
<name>A0A1H8YSN5_9BACI</name>
<comment type="similarity">
    <text evidence="3 11">Belongs to the ketopantoate reductase family.</text>
</comment>
<proteinExistence type="inferred from homology"/>
<evidence type="ECO:0000256" key="6">
    <source>
        <dbReference type="ARBA" id="ARBA00022655"/>
    </source>
</evidence>
<dbReference type="Proteomes" id="UP000199427">
    <property type="component" value="Unassembled WGS sequence"/>
</dbReference>
<dbReference type="InterPro" id="IPR013332">
    <property type="entry name" value="KPR_N"/>
</dbReference>
<dbReference type="GO" id="GO:0015940">
    <property type="term" value="P:pantothenate biosynthetic process"/>
    <property type="evidence" value="ECO:0007669"/>
    <property type="project" value="UniProtKB-UniPathway"/>
</dbReference>
<gene>
    <name evidence="14" type="ORF">SAMN05216362_10121</name>
</gene>
<protein>
    <recommendedName>
        <fullName evidence="5 11">2-dehydropantoate 2-reductase</fullName>
        <ecNumber evidence="4 11">1.1.1.169</ecNumber>
    </recommendedName>
    <alternativeName>
        <fullName evidence="9 11">Ketopantoate reductase</fullName>
    </alternativeName>
</protein>
<dbReference type="RefSeq" id="WP_091771977.1">
    <property type="nucleotide sequence ID" value="NZ_FOES01000001.1"/>
</dbReference>
<evidence type="ECO:0000256" key="5">
    <source>
        <dbReference type="ARBA" id="ARBA00019465"/>
    </source>
</evidence>
<dbReference type="OrthoDB" id="9800163at2"/>
<evidence type="ECO:0000259" key="13">
    <source>
        <dbReference type="Pfam" id="PF08546"/>
    </source>
</evidence>
<dbReference type="InterPro" id="IPR050838">
    <property type="entry name" value="Ketopantoate_reductase"/>
</dbReference>
<dbReference type="PANTHER" id="PTHR43765:SF2">
    <property type="entry name" value="2-DEHYDROPANTOATE 2-REDUCTASE"/>
    <property type="match status" value="1"/>
</dbReference>
<dbReference type="GO" id="GO:0050661">
    <property type="term" value="F:NADP binding"/>
    <property type="evidence" value="ECO:0007669"/>
    <property type="project" value="TreeGrafter"/>
</dbReference>
<dbReference type="SUPFAM" id="SSF48179">
    <property type="entry name" value="6-phosphogluconate dehydrogenase C-terminal domain-like"/>
    <property type="match status" value="1"/>
</dbReference>
<evidence type="ECO:0000259" key="12">
    <source>
        <dbReference type="Pfam" id="PF02558"/>
    </source>
</evidence>
<reference evidence="14 15" key="1">
    <citation type="submission" date="2016-10" db="EMBL/GenBank/DDBJ databases">
        <authorList>
            <person name="de Groot N.N."/>
        </authorList>
    </citation>
    <scope>NUCLEOTIDE SEQUENCE [LARGE SCALE GENOMIC DNA]</scope>
    <source>
        <strain evidence="14 15">DSM 21633</strain>
    </source>
</reference>
<dbReference type="NCBIfam" id="TIGR00745">
    <property type="entry name" value="apbA_panE"/>
    <property type="match status" value="1"/>
</dbReference>
<comment type="catalytic activity">
    <reaction evidence="10 11">
        <text>(R)-pantoate + NADP(+) = 2-dehydropantoate + NADPH + H(+)</text>
        <dbReference type="Rhea" id="RHEA:16233"/>
        <dbReference type="ChEBI" id="CHEBI:11561"/>
        <dbReference type="ChEBI" id="CHEBI:15378"/>
        <dbReference type="ChEBI" id="CHEBI:15980"/>
        <dbReference type="ChEBI" id="CHEBI:57783"/>
        <dbReference type="ChEBI" id="CHEBI:58349"/>
        <dbReference type="EC" id="1.1.1.169"/>
    </reaction>
</comment>
<feature type="domain" description="Ketopantoate reductase C-terminal" evidence="13">
    <location>
        <begin position="166"/>
        <end position="264"/>
    </location>
</feature>
<evidence type="ECO:0000256" key="2">
    <source>
        <dbReference type="ARBA" id="ARBA00004994"/>
    </source>
</evidence>
<sequence>MDIGVIGLGSVGLFIASQLSKRHRVTGYVRRTEQQNEIVRQGILLDDHKYEIDVKIISELKMHDLLIICVKQTQMDSLLPYIQNLDSTHILFIQNGLGHVEKVNGLNHVLFFGVCQHGVTKINDYQIRLNGLGQIRIGSDQGSKSAEIIQQQLDDESFPVYYDQDIFSTIQEKLVVNSVINPLTALFEIPNGEILKNSYLKSMAKQLTSEAAKAFSLNEERCWELVHTVAENTQENYSSMLVDLQQHRLTEIDYINGYIVKHSKHDVLLQHFMYQCIKAKEMNRLQRS</sequence>
<evidence type="ECO:0000313" key="15">
    <source>
        <dbReference type="Proteomes" id="UP000199427"/>
    </source>
</evidence>
<dbReference type="AlphaFoldDB" id="A0A1H8YSN5"/>
<dbReference type="Gene3D" id="3.40.50.720">
    <property type="entry name" value="NAD(P)-binding Rossmann-like Domain"/>
    <property type="match status" value="1"/>
</dbReference>
<dbReference type="InterPro" id="IPR003710">
    <property type="entry name" value="ApbA"/>
</dbReference>
<evidence type="ECO:0000256" key="11">
    <source>
        <dbReference type="RuleBase" id="RU362068"/>
    </source>
</evidence>
<keyword evidence="6 11" id="KW-0566">Pantothenate biosynthesis</keyword>
<evidence type="ECO:0000256" key="4">
    <source>
        <dbReference type="ARBA" id="ARBA00013014"/>
    </source>
</evidence>
<dbReference type="InterPro" id="IPR036291">
    <property type="entry name" value="NAD(P)-bd_dom_sf"/>
</dbReference>
<dbReference type="Pfam" id="PF02558">
    <property type="entry name" value="ApbA"/>
    <property type="match status" value="1"/>
</dbReference>
<dbReference type="Gene3D" id="1.10.1040.10">
    <property type="entry name" value="N-(1-d-carboxylethyl)-l-norvaline Dehydrogenase, domain 2"/>
    <property type="match status" value="1"/>
</dbReference>
<dbReference type="InterPro" id="IPR013328">
    <property type="entry name" value="6PGD_dom2"/>
</dbReference>
<evidence type="ECO:0000256" key="3">
    <source>
        <dbReference type="ARBA" id="ARBA00007870"/>
    </source>
</evidence>
<dbReference type="GO" id="GO:0008677">
    <property type="term" value="F:2-dehydropantoate 2-reductase activity"/>
    <property type="evidence" value="ECO:0007669"/>
    <property type="project" value="UniProtKB-EC"/>
</dbReference>
<dbReference type="GO" id="GO:0005737">
    <property type="term" value="C:cytoplasm"/>
    <property type="evidence" value="ECO:0007669"/>
    <property type="project" value="TreeGrafter"/>
</dbReference>